<evidence type="ECO:0000259" key="12">
    <source>
        <dbReference type="Pfam" id="PF20653"/>
    </source>
</evidence>
<keyword evidence="4 10" id="KW-0813">Transport</keyword>
<comment type="similarity">
    <text evidence="2 10">Belongs to the COG6 family.</text>
</comment>
<dbReference type="Pfam" id="PF06419">
    <property type="entry name" value="COG6_N"/>
    <property type="match status" value="1"/>
</dbReference>
<evidence type="ECO:0000256" key="8">
    <source>
        <dbReference type="ARBA" id="ARBA00031348"/>
    </source>
</evidence>
<feature type="domain" description="Conserved oligomeric complex COG6 N-terminal" evidence="11">
    <location>
        <begin position="73"/>
        <end position="185"/>
    </location>
</feature>
<dbReference type="InterPro" id="IPR048368">
    <property type="entry name" value="COG6_N"/>
</dbReference>
<reference evidence="13 14" key="1">
    <citation type="submission" date="2024-01" db="EMBL/GenBank/DDBJ databases">
        <authorList>
            <person name="Allen C."/>
            <person name="Tagirdzhanova G."/>
        </authorList>
    </citation>
    <scope>NUCLEOTIDE SEQUENCE [LARGE SCALE GENOMIC DNA]</scope>
</reference>
<keyword evidence="5 10" id="KW-0653">Protein transport</keyword>
<evidence type="ECO:0000256" key="9">
    <source>
        <dbReference type="ARBA" id="ARBA00043873"/>
    </source>
</evidence>
<evidence type="ECO:0000313" key="13">
    <source>
        <dbReference type="EMBL" id="CAK7235388.1"/>
    </source>
</evidence>
<keyword evidence="6 10" id="KW-0333">Golgi apparatus</keyword>
<comment type="caution">
    <text evidence="13">The sequence shown here is derived from an EMBL/GenBank/DDBJ whole genome shotgun (WGS) entry which is preliminary data.</text>
</comment>
<dbReference type="PANTHER" id="PTHR21506:SF0">
    <property type="entry name" value="CONSERVED OLIGOMERIC GOLGI COMPLEX SUBUNIT 6"/>
    <property type="match status" value="1"/>
</dbReference>
<dbReference type="Pfam" id="PF20653">
    <property type="entry name" value="COG6_C"/>
    <property type="match status" value="1"/>
</dbReference>
<evidence type="ECO:0000256" key="2">
    <source>
        <dbReference type="ARBA" id="ARBA00011023"/>
    </source>
</evidence>
<evidence type="ECO:0000256" key="10">
    <source>
        <dbReference type="RuleBase" id="RU365075"/>
    </source>
</evidence>
<comment type="function">
    <text evidence="10">Acts as component of the peripheral membrane COG complex that is involved in intra-Golgi protein trafficking. COG is located at the cis-Golgi, and regulates tethering of retrograde intra-Golgi vesicles and possibly a number of other membrane trafficking events.</text>
</comment>
<keyword evidence="14" id="KW-1185">Reference proteome</keyword>
<comment type="function">
    <text evidence="9">Acts as a component of the peripheral membrane COG complex that is involved in intra-Golgi protein trafficking. COG is located at the cis-Golgi, and regulates tethering of retrograde intra-Golgi vesicles and possibly a number of other membrane trafficking events.</text>
</comment>
<evidence type="ECO:0000256" key="7">
    <source>
        <dbReference type="ARBA" id="ARBA00023136"/>
    </source>
</evidence>
<dbReference type="Proteomes" id="UP001642482">
    <property type="component" value="Unassembled WGS sequence"/>
</dbReference>
<organism evidence="13 14">
    <name type="scientific">Sporothrix eucalyptigena</name>
    <dbReference type="NCBI Taxonomy" id="1812306"/>
    <lineage>
        <taxon>Eukaryota</taxon>
        <taxon>Fungi</taxon>
        <taxon>Dikarya</taxon>
        <taxon>Ascomycota</taxon>
        <taxon>Pezizomycotina</taxon>
        <taxon>Sordariomycetes</taxon>
        <taxon>Sordariomycetidae</taxon>
        <taxon>Ophiostomatales</taxon>
        <taxon>Ophiostomataceae</taxon>
        <taxon>Sporothrix</taxon>
    </lineage>
</organism>
<dbReference type="EMBL" id="CAWUHD010000148">
    <property type="protein sequence ID" value="CAK7235388.1"/>
    <property type="molecule type" value="Genomic_DNA"/>
</dbReference>
<dbReference type="PANTHER" id="PTHR21506">
    <property type="entry name" value="COMPONENT OF OLIGOMERIC GOLGI COMPLEX 6"/>
    <property type="match status" value="1"/>
</dbReference>
<evidence type="ECO:0000313" key="14">
    <source>
        <dbReference type="Proteomes" id="UP001642482"/>
    </source>
</evidence>
<sequence>MASETPRTLQLGGLDNLGVPGKADASSAALISPRIPSSASSLKGINNPLTSKVTSVLSASYTDAEFRGSLALLDERHVRNNAETRRRLRLDVQKEVINSNGEVIAEFGRVAEQLRRIGSTIDKLNKTYDVMKTELDTAHIMTEPVLEEASSLIEKRGNVDTRRKLLGAFVGQFVLSEDEMVVLTQTADPVDGHFFAVLQKAKKILKDCEVLLGFEENPSLGSEVMSQTSKNINNGYQKLYKWVQREFKNLNLENPQIGSAMSRALRVLAQRPTLFQSSLDAFAEARESILSDSFYVALTGTDAAGAKSGSRHQGVKPIEMAAHDPLRYAGDMLAWTHSATVSEREALEALFVGDGGELARGLKEGRENDVWHLADEANEAEFDPIKALNEVVDRDLAGVGRLLRQRMQQVVQTNEDTILAFKLANLLNFYRLTFSKLLSGGGGSSNSTEGSESSLVQTLNDLETEALRHFRSLVRDHVASLQGEFAHAPADSAQPDFLQDGLEQLVAIMKTYDTSLASPGSRESGFAPILAEALDPYLSGCEEMAKKAASPVDSLIFTINCLAAARETLSAYDFTVTRVSELQSTIDTKAAALVNNQYGFFCEQSGVEALFAALAPLASDNKGDLQKAVKLSLLQPQALKLASQRLDDFLPSALMDAVENLKPLQDPRLARQLTEEAAEKFCVNFEHVEAILDAADEILFGGAEDKDSETTLRGLFPRTTVEIRVLLS</sequence>
<gene>
    <name evidence="13" type="primary">COG6_2</name>
    <name evidence="13" type="ORF">SEUCBS140593_009266</name>
</gene>
<evidence type="ECO:0000259" key="11">
    <source>
        <dbReference type="Pfam" id="PF06419"/>
    </source>
</evidence>
<evidence type="ECO:0000256" key="3">
    <source>
        <dbReference type="ARBA" id="ARBA00020973"/>
    </source>
</evidence>
<evidence type="ECO:0000256" key="5">
    <source>
        <dbReference type="ARBA" id="ARBA00022927"/>
    </source>
</evidence>
<keyword evidence="7 10" id="KW-0472">Membrane</keyword>
<comment type="subcellular location">
    <subcellularLocation>
        <location evidence="1 10">Golgi apparatus membrane</location>
        <topology evidence="1 10">Peripheral membrane protein</topology>
    </subcellularLocation>
</comment>
<comment type="subunit">
    <text evidence="10">Component of the conserved oligomeric Golgi complex.</text>
</comment>
<evidence type="ECO:0000256" key="4">
    <source>
        <dbReference type="ARBA" id="ARBA00022448"/>
    </source>
</evidence>
<evidence type="ECO:0000256" key="1">
    <source>
        <dbReference type="ARBA" id="ARBA00004395"/>
    </source>
</evidence>
<feature type="domain" description="Conserved Oligomeric Golgi complex subunit 6 C-terminal" evidence="12">
    <location>
        <begin position="219"/>
        <end position="727"/>
    </location>
</feature>
<dbReference type="InterPro" id="IPR010490">
    <property type="entry name" value="COG6"/>
</dbReference>
<name>A0ABP0CTM0_9PEZI</name>
<proteinExistence type="inferred from homology"/>
<dbReference type="InterPro" id="IPR048369">
    <property type="entry name" value="COG6_C"/>
</dbReference>
<protein>
    <recommendedName>
        <fullName evidence="3 10">Conserved oligomeric Golgi complex subunit 6</fullName>
        <shortName evidence="10">COG complex subunit 6</shortName>
    </recommendedName>
    <alternativeName>
        <fullName evidence="8 10">Component of oligomeric Golgi complex 6</fullName>
    </alternativeName>
</protein>
<dbReference type="SMART" id="SM01087">
    <property type="entry name" value="COG6"/>
    <property type="match status" value="1"/>
</dbReference>
<accession>A0ABP0CTM0</accession>
<evidence type="ECO:0000256" key="6">
    <source>
        <dbReference type="ARBA" id="ARBA00023034"/>
    </source>
</evidence>